<dbReference type="EnsemblFungi" id="MVLG_01508T0">
    <property type="protein sequence ID" value="MVLG_01508T0"/>
    <property type="gene ID" value="MVLG_01508"/>
</dbReference>
<dbReference type="PANTHER" id="PTHR36050:SF1">
    <property type="entry name" value="O-FUCOSYLTRANSFERASE 30"/>
    <property type="match status" value="1"/>
</dbReference>
<evidence type="ECO:0000313" key="4">
    <source>
        <dbReference type="EnsemblFungi" id="MVLG_01508T0"/>
    </source>
</evidence>
<dbReference type="AlphaFoldDB" id="U5H2B9"/>
<reference evidence="5" key="1">
    <citation type="submission" date="2010-11" db="EMBL/GenBank/DDBJ databases">
        <title>The genome sequence of Microbotryum violaceum strain p1A1 Lamole.</title>
        <authorList>
            <person name="Cuomo C."/>
            <person name="Perlin M."/>
            <person name="Young S.K."/>
            <person name="Zeng Q."/>
            <person name="Gargeya S."/>
            <person name="Alvarado L."/>
            <person name="Berlin A."/>
            <person name="Chapman S.B."/>
            <person name="Chen Z."/>
            <person name="Freedman E."/>
            <person name="Gellesch M."/>
            <person name="Goldberg J."/>
            <person name="Griggs A."/>
            <person name="Gujja S."/>
            <person name="Heilman E."/>
            <person name="Heiman D."/>
            <person name="Howarth C."/>
            <person name="Mehta T."/>
            <person name="Neiman D."/>
            <person name="Pearson M."/>
            <person name="Roberts A."/>
            <person name="Saif S."/>
            <person name="Shea T."/>
            <person name="Shenoy N."/>
            <person name="Sisk P."/>
            <person name="Stolte C."/>
            <person name="Sykes S."/>
            <person name="White J."/>
            <person name="Yandava C."/>
            <person name="Haas B."/>
            <person name="Nusbaum C."/>
            <person name="Birren B."/>
        </authorList>
    </citation>
    <scope>NUCLEOTIDE SEQUENCE [LARGE SCALE GENOMIC DNA]</scope>
    <source>
        <strain evidence="5">p1A1 Lamole</strain>
    </source>
</reference>
<sequence>MASPTSTEFSSCQHAASASRVVNGSLSPSHQYLASLWPDSDADDREALLHPSSISSAPSSPTRLNTHCKIPSGSTHTRSGSLGLPRVAPASSQEDRFPSHQRESSSKAAATVWHAVLTWANSKRHWSPHRPKLWFLCLSLVFFAAFVVVNMKADSLQQYAPLPERIEISLKPAKSIVPPPAPNERFLGYLPHSGFHNQRSALQNAMLLAEVLNRTLLLPPVWGGWPIPTRHYEELANTWTSVMLVNSETFGIDSLVPDSELNEPGGYPSTLEDFPFPTSKADDPELVQKAARGQKAAAEMWERKGYQVRADGYPITNLTSKDCKSYSAECRHTYKDTFLAWSSLADMTVLQKEVKLRDRWDMRERAIEPMLNVTKDDIYVLKDRQPYDFQFVDKESEDGALIHFSDDPSTHWARVVSIPVLRRMSQRVLLVGSLFGYDRLIFEDKQHEYEALRRYARLLAFRTPEILIPADDICRRLGGAGTFLGVHARVGDGSFARYSKRNMKYTWETLLKGLGVEEDDVDSLWQSWGFEGAPAKPVPAPVAQRGDNQAVQSSSSQRKHSARRSKKSIPVTPKQDDQPRFRPRAFRLVDRDASDEAALATKLDHLTCRSPLHTAPELLKFNVPLYLATDSPSPLDDISLSPFFRLFPCTFILSDFEEPNELNMGMAVGSLDRFKRLINAADGLPLRRFFTPFLEAVVAAKAGVVVGTHGSTFSGYVQNDLHRAYAADIV</sequence>
<evidence type="ECO:0008006" key="6">
    <source>
        <dbReference type="Google" id="ProtNLM"/>
    </source>
</evidence>
<accession>U5H2B9</accession>
<evidence type="ECO:0000256" key="1">
    <source>
        <dbReference type="SAM" id="MobiDB-lite"/>
    </source>
</evidence>
<reference evidence="4" key="4">
    <citation type="submission" date="2015-06" db="UniProtKB">
        <authorList>
            <consortium name="EnsemblFungi"/>
        </authorList>
    </citation>
    <scope>IDENTIFICATION</scope>
</reference>
<evidence type="ECO:0000313" key="5">
    <source>
        <dbReference type="Proteomes" id="UP000017200"/>
    </source>
</evidence>
<dbReference type="InParanoid" id="U5H2B9"/>
<reference evidence="3 5" key="3">
    <citation type="journal article" date="2015" name="BMC Genomics">
        <title>Sex and parasites: genomic and transcriptomic analysis of Microbotryum lychnidis-dioicae, the biotrophic and plant-castrating anther smut fungus.</title>
        <authorList>
            <person name="Perlin M.H."/>
            <person name="Amselem J."/>
            <person name="Fontanillas E."/>
            <person name="Toh S.S."/>
            <person name="Chen Z."/>
            <person name="Goldberg J."/>
            <person name="Duplessis S."/>
            <person name="Henrissat B."/>
            <person name="Young S."/>
            <person name="Zeng Q."/>
            <person name="Aguileta G."/>
            <person name="Petit E."/>
            <person name="Badouin H."/>
            <person name="Andrews J."/>
            <person name="Razeeq D."/>
            <person name="Gabaldon T."/>
            <person name="Quesneville H."/>
            <person name="Giraud T."/>
            <person name="Hood M.E."/>
            <person name="Schultz D.J."/>
            <person name="Cuomo C.A."/>
        </authorList>
    </citation>
    <scope>NUCLEOTIDE SEQUENCE [LARGE SCALE GENOMIC DNA]</scope>
    <source>
        <strain evidence="3">P1A1 Lamole</strain>
        <strain evidence="5">p1A1 Lamole</strain>
    </source>
</reference>
<organism evidence="3">
    <name type="scientific">Microbotryum lychnidis-dioicae (strain p1A1 Lamole / MvSl-1064)</name>
    <name type="common">Anther smut fungus</name>
    <dbReference type="NCBI Taxonomy" id="683840"/>
    <lineage>
        <taxon>Eukaryota</taxon>
        <taxon>Fungi</taxon>
        <taxon>Dikarya</taxon>
        <taxon>Basidiomycota</taxon>
        <taxon>Pucciniomycotina</taxon>
        <taxon>Microbotryomycetes</taxon>
        <taxon>Microbotryales</taxon>
        <taxon>Microbotryaceae</taxon>
        <taxon>Microbotryum</taxon>
    </lineage>
</organism>
<keyword evidence="2" id="KW-0812">Transmembrane</keyword>
<reference evidence="3" key="2">
    <citation type="submission" date="2010-11" db="EMBL/GenBank/DDBJ databases">
        <authorList>
            <consortium name="The Broad Institute Genome Sequencing Platform"/>
            <person name="Earl A."/>
            <person name="Ward D."/>
            <person name="Feldgarden M."/>
            <person name="Gevers D."/>
            <person name="Butler R."/>
            <person name="Young S.K."/>
            <person name="Zeng Q."/>
            <person name="Gargeya S."/>
            <person name="Fitzgerald M."/>
            <person name="Haas B."/>
            <person name="Abouelleil A."/>
            <person name="Alvarado L."/>
            <person name="Arachchi H.M."/>
            <person name="Berlin A."/>
            <person name="Brown A."/>
            <person name="Chapman S.B."/>
            <person name="Chen Z."/>
            <person name="Dunbar C."/>
            <person name="Freedman E."/>
            <person name="Gearin G."/>
            <person name="Gellesch M."/>
            <person name="Goldberg J."/>
            <person name="Griggs A."/>
            <person name="Gujja S."/>
            <person name="Heilman E."/>
            <person name="Heiman D."/>
            <person name="Howarth C."/>
            <person name="Larson L."/>
            <person name="Lui A."/>
            <person name="MacDonald P.J.P."/>
            <person name="Mehta T."/>
            <person name="Montmayeur A."/>
            <person name="Murphy C."/>
            <person name="Neiman D."/>
            <person name="Pearson M."/>
            <person name="Priest M."/>
            <person name="Roberts A."/>
            <person name="Saif S."/>
            <person name="Shea T."/>
            <person name="Shenoy N."/>
            <person name="Sisk P."/>
            <person name="Stolte C."/>
            <person name="Sykes S."/>
            <person name="White J."/>
            <person name="Yandava C."/>
            <person name="Wortman J."/>
            <person name="Nusbaum C."/>
            <person name="Birren B."/>
        </authorList>
    </citation>
    <scope>NUCLEOTIDE SEQUENCE</scope>
    <source>
        <strain evidence="3">P1A1 Lamole</strain>
    </source>
</reference>
<dbReference type="STRING" id="683840.U5H2B9"/>
<keyword evidence="5" id="KW-1185">Reference proteome</keyword>
<feature type="region of interest" description="Disordered" evidence="1">
    <location>
        <begin position="536"/>
        <end position="583"/>
    </location>
</feature>
<evidence type="ECO:0000313" key="3">
    <source>
        <dbReference type="EMBL" id="KDE08242.1"/>
    </source>
</evidence>
<dbReference type="OrthoDB" id="1882547at2759"/>
<dbReference type="PANTHER" id="PTHR36050">
    <property type="entry name" value="O-FUCOSYLTRANSFERASE 30"/>
    <property type="match status" value="1"/>
</dbReference>
<feature type="region of interest" description="Disordered" evidence="1">
    <location>
        <begin position="51"/>
        <end position="106"/>
    </location>
</feature>
<dbReference type="EMBL" id="AEIJ01000147">
    <property type="status" value="NOT_ANNOTATED_CDS"/>
    <property type="molecule type" value="Genomic_DNA"/>
</dbReference>
<keyword evidence="2" id="KW-0472">Membrane</keyword>
<protein>
    <recommendedName>
        <fullName evidence="6">CigA protein</fullName>
    </recommendedName>
</protein>
<evidence type="ECO:0000256" key="2">
    <source>
        <dbReference type="SAM" id="Phobius"/>
    </source>
</evidence>
<dbReference type="EMBL" id="GL541651">
    <property type="protein sequence ID" value="KDE08242.1"/>
    <property type="molecule type" value="Genomic_DNA"/>
</dbReference>
<feature type="compositionally biased region" description="Low complexity" evidence="1">
    <location>
        <begin position="51"/>
        <end position="61"/>
    </location>
</feature>
<dbReference type="Proteomes" id="UP000017200">
    <property type="component" value="Unassembled WGS sequence"/>
</dbReference>
<feature type="compositionally biased region" description="Basic residues" evidence="1">
    <location>
        <begin position="557"/>
        <end position="567"/>
    </location>
</feature>
<dbReference type="OMA" id="WDMRERA"/>
<keyword evidence="2" id="KW-1133">Transmembrane helix</keyword>
<feature type="region of interest" description="Disordered" evidence="1">
    <location>
        <begin position="1"/>
        <end position="21"/>
    </location>
</feature>
<dbReference type="HOGENOM" id="CLU_379561_0_0_1"/>
<feature type="compositionally biased region" description="Polar residues" evidence="1">
    <location>
        <begin position="546"/>
        <end position="556"/>
    </location>
</feature>
<feature type="compositionally biased region" description="Basic and acidic residues" evidence="1">
    <location>
        <begin position="93"/>
        <end position="105"/>
    </location>
</feature>
<proteinExistence type="predicted"/>
<name>U5H2B9_USTV1</name>
<feature type="transmembrane region" description="Helical" evidence="2">
    <location>
        <begin position="133"/>
        <end position="151"/>
    </location>
</feature>
<gene>
    <name evidence="3" type="ORF">MVLG_01508</name>
</gene>